<dbReference type="AlphaFoldDB" id="A0A175W0N2"/>
<accession>A0A175W0N2</accession>
<dbReference type="STRING" id="100816.A0A175W0N2"/>
<dbReference type="OrthoDB" id="2963168at2759"/>
<protein>
    <submittedName>
        <fullName evidence="2">Kinesin light chain 1</fullName>
    </submittedName>
</protein>
<dbReference type="InterPro" id="IPR011990">
    <property type="entry name" value="TPR-like_helical_dom_sf"/>
</dbReference>
<gene>
    <name evidence="2" type="ORF">MMYC01_205380</name>
</gene>
<feature type="region of interest" description="Disordered" evidence="1">
    <location>
        <begin position="255"/>
        <end position="281"/>
    </location>
</feature>
<evidence type="ECO:0000313" key="2">
    <source>
        <dbReference type="EMBL" id="KXX77095.1"/>
    </source>
</evidence>
<evidence type="ECO:0000313" key="3">
    <source>
        <dbReference type="Proteomes" id="UP000078237"/>
    </source>
</evidence>
<dbReference type="EMBL" id="LCTW02000177">
    <property type="protein sequence ID" value="KXX77095.1"/>
    <property type="molecule type" value="Genomic_DNA"/>
</dbReference>
<dbReference type="PANTHER" id="PTHR14187">
    <property type="entry name" value="ALPHA KINASE/ELONGATION FACTOR 2 KINASE"/>
    <property type="match status" value="1"/>
</dbReference>
<comment type="caution">
    <text evidence="2">The sequence shown here is derived from an EMBL/GenBank/DDBJ whole genome shotgun (WGS) entry which is preliminary data.</text>
</comment>
<dbReference type="PANTHER" id="PTHR14187:SF79">
    <property type="entry name" value="HSP70 FAMILY PROTEIN (AFU_ORTHOLOGUE AFUA_1G15200)"/>
    <property type="match status" value="1"/>
</dbReference>
<name>A0A175W0N2_9PEZI</name>
<dbReference type="CDD" id="cd10170">
    <property type="entry name" value="ASKHA_NBD_HSP70"/>
    <property type="match status" value="1"/>
</dbReference>
<reference evidence="2 3" key="1">
    <citation type="journal article" date="2016" name="Genome Announc.">
        <title>Genome Sequence of Madurella mycetomatis mm55, Isolated from a Human Mycetoma Case in Sudan.</title>
        <authorList>
            <person name="Smit S."/>
            <person name="Derks M.F."/>
            <person name="Bervoets S."/>
            <person name="Fahal A."/>
            <person name="van Leeuwen W."/>
            <person name="van Belkum A."/>
            <person name="van de Sande W.W."/>
        </authorList>
    </citation>
    <scope>NUCLEOTIDE SEQUENCE [LARGE SCALE GENOMIC DNA]</scope>
    <source>
        <strain evidence="3">mm55</strain>
    </source>
</reference>
<proteinExistence type="predicted"/>
<dbReference type="Gene3D" id="1.25.40.10">
    <property type="entry name" value="Tetratricopeptide repeat domain"/>
    <property type="match status" value="1"/>
</dbReference>
<dbReference type="SUPFAM" id="SSF53067">
    <property type="entry name" value="Actin-like ATPase domain"/>
    <property type="match status" value="1"/>
</dbReference>
<dbReference type="Proteomes" id="UP000078237">
    <property type="component" value="Unassembled WGS sequence"/>
</dbReference>
<feature type="compositionally biased region" description="Polar residues" evidence="1">
    <location>
        <begin position="262"/>
        <end position="271"/>
    </location>
</feature>
<keyword evidence="3" id="KW-1185">Reference proteome</keyword>
<organism evidence="2 3">
    <name type="scientific">Madurella mycetomatis</name>
    <dbReference type="NCBI Taxonomy" id="100816"/>
    <lineage>
        <taxon>Eukaryota</taxon>
        <taxon>Fungi</taxon>
        <taxon>Dikarya</taxon>
        <taxon>Ascomycota</taxon>
        <taxon>Pezizomycotina</taxon>
        <taxon>Sordariomycetes</taxon>
        <taxon>Sordariomycetidae</taxon>
        <taxon>Sordariales</taxon>
        <taxon>Sordariales incertae sedis</taxon>
        <taxon>Madurella</taxon>
    </lineage>
</organism>
<dbReference type="SUPFAM" id="SSF48452">
    <property type="entry name" value="TPR-like"/>
    <property type="match status" value="1"/>
</dbReference>
<dbReference type="InterPro" id="IPR043129">
    <property type="entry name" value="ATPase_NBD"/>
</dbReference>
<dbReference type="VEuPathDB" id="FungiDB:MMYC01_205380"/>
<dbReference type="Gene3D" id="3.30.420.40">
    <property type="match status" value="1"/>
</dbReference>
<sequence length="906" mass="99183">MDPLSIAASAAGLATGCTKIVATLYIWIDDTIAVDENVAGLCDEVKALGRVLESISSAAISAPRPVIAEIDPDGSLWAVVKATLDDINNILVKLSQLLSEVQKSSGVFSRSFLREPTKQIKFGFRSKEIATYKNRVQSYNTAMTSALQMINVCLMIHRNSSQDAVFNVLYGLKSQIGRVEIALHQGTQSNSGPTGSSQDADGNQIARNLRQLVRVAETFHSNASAITREGPRSTVWGGSVLGDPLTREQFSNIENWIPPPSNNQGGTTSPRTVVDPSYHSDSDDDIDKALLKRLRELAVESRQKGDYAKAENFYRKVINRSEVSESNYGPQDLIQDRINLAYACLHQRKWADAEAIILPIAMERKLADIAVYVSLHALALAHMHSSDFAKADLCCKRALWGKRKIFGKENPSCWETLALLSRICEARGETEEAEAHRTFIPASYQPVLHVDPLVYLGGYDKKKPQPPILQIPSSSTTPVSQSRKLIVGVHFGAAQTAVSFALATSIAAEEAVVSAWPGGRGTEVRSTIPSVLYYSRAEPTRTILGWGYDIVDALTPTGYPKPGVHKSEWFMLGLMSSQLTYIRDLNIQPPAGKSQVDVVADYLSKLRDAIFLVLCSSFDMEEIHIQWWFAIPPVWNSVGEASLRASAVLAGFIRGDHDDRIFFVTESVAYVLYCCKTLLVNPQPSDAFLVVVAGKATVDLVSYEVTSGHPLVLKQLTTPSGGGFCGSTALNRNFSELLRKRVGMLKLPKEESKLVARTYAKGIVDFEYRIKHAFSDDGSTWAVKVGLFADYPDAGIDRESGCMAVTNEVMLSCYKPVVDRVIELISDQLTSAAKYHPRTRVKTILLTGEFSMSEYLVKQVKLLVGAAFDVAVVTPSDALTDIARGAVRAGVLQAHGLLPAEYLTRD</sequence>
<evidence type="ECO:0000256" key="1">
    <source>
        <dbReference type="SAM" id="MobiDB-lite"/>
    </source>
</evidence>